<protein>
    <submittedName>
        <fullName evidence="2">Uncharacterized protein</fullName>
    </submittedName>
</protein>
<proteinExistence type="predicted"/>
<dbReference type="AlphaFoldDB" id="A0A9Q5N9P3"/>
<feature type="region of interest" description="Disordered" evidence="1">
    <location>
        <begin position="1"/>
        <end position="134"/>
    </location>
</feature>
<keyword evidence="3" id="KW-1185">Reference proteome</keyword>
<evidence type="ECO:0000313" key="3">
    <source>
        <dbReference type="Proteomes" id="UP000757232"/>
    </source>
</evidence>
<dbReference type="Proteomes" id="UP000757232">
    <property type="component" value="Unassembled WGS sequence"/>
</dbReference>
<feature type="compositionally biased region" description="Polar residues" evidence="1">
    <location>
        <begin position="1"/>
        <end position="13"/>
    </location>
</feature>
<evidence type="ECO:0000313" key="2">
    <source>
        <dbReference type="EMBL" id="OCB89103.1"/>
    </source>
</evidence>
<feature type="compositionally biased region" description="Polar residues" evidence="1">
    <location>
        <begin position="52"/>
        <end position="65"/>
    </location>
</feature>
<dbReference type="OrthoDB" id="3260716at2759"/>
<reference evidence="2" key="1">
    <citation type="submission" date="2016-06" db="EMBL/GenBank/DDBJ databases">
        <title>Draft Genome sequence of the fungus Inonotus baumii.</title>
        <authorList>
            <person name="Zhu H."/>
            <person name="Lin W."/>
        </authorList>
    </citation>
    <scope>NUCLEOTIDE SEQUENCE</scope>
    <source>
        <strain evidence="2">821</strain>
    </source>
</reference>
<accession>A0A9Q5N9P3</accession>
<evidence type="ECO:0000256" key="1">
    <source>
        <dbReference type="SAM" id="MobiDB-lite"/>
    </source>
</evidence>
<feature type="compositionally biased region" description="Basic and acidic residues" evidence="1">
    <location>
        <begin position="106"/>
        <end position="134"/>
    </location>
</feature>
<comment type="caution">
    <text evidence="2">The sequence shown here is derived from an EMBL/GenBank/DDBJ whole genome shotgun (WGS) entry which is preliminary data.</text>
</comment>
<organism evidence="2 3">
    <name type="scientific">Sanghuangporus baumii</name>
    <name type="common">Phellinus baumii</name>
    <dbReference type="NCBI Taxonomy" id="108892"/>
    <lineage>
        <taxon>Eukaryota</taxon>
        <taxon>Fungi</taxon>
        <taxon>Dikarya</taxon>
        <taxon>Basidiomycota</taxon>
        <taxon>Agaricomycotina</taxon>
        <taxon>Agaricomycetes</taxon>
        <taxon>Hymenochaetales</taxon>
        <taxon>Hymenochaetaceae</taxon>
        <taxon>Sanghuangporus</taxon>
    </lineage>
</organism>
<gene>
    <name evidence="2" type="ORF">A7U60_g3702</name>
</gene>
<name>A0A9Q5N9P3_SANBA</name>
<sequence length="134" mass="14718">MSSNQNINITSIQPGGPERQPNFTGDRDELVRNAEGVPTFRHDTVIDPDPFAQQTSAEDTLTGATSADVHGGLGHPGAGETSNELRHDGQKHRKKHGAGAEQWGTTRKENLKVHPDERTRDFELDRDEANADRV</sequence>
<dbReference type="EMBL" id="LNZH02000164">
    <property type="protein sequence ID" value="OCB89103.1"/>
    <property type="molecule type" value="Genomic_DNA"/>
</dbReference>